<dbReference type="STRING" id="80876.SAMN05421779_104165"/>
<dbReference type="PANTHER" id="PTHR42964:SF1">
    <property type="entry name" value="POLYKETIDE BIOSYNTHESIS ENOYL-COA HYDRATASE PKSH-RELATED"/>
    <property type="match status" value="1"/>
</dbReference>
<dbReference type="InterPro" id="IPR051683">
    <property type="entry name" value="Enoyl-CoA_Hydratase/Isomerase"/>
</dbReference>
<sequence length="279" mass="29304">MMTEPTPSSLLLSADDRGVVTVTLNRPAIHNAFDDLLIADLRRAFDGFAADPSVRVVILTGAGRSFSAGADLAWMQRMAGYGEEENHADALALAEMLASIATCPKPVIAAVQGAAFGGGVGLVAACDMAVASDSASFCLSEVRLGLIPATIAPHVIAAIGVRASRRYMLTAERFDAIDAFRLGLVQAVVSPDRLQEQVETWVKALLLGGPQALSASKDLIASVAGRPLSSPLLTETAARIARQRVGAEGQEGLRAFLSKRVPSWVSRAAGRVEKDQQDV</sequence>
<dbReference type="FunFam" id="3.90.226.10:FF:000066">
    <property type="entry name" value="Enoyl-CoA hydratase"/>
    <property type="match status" value="1"/>
</dbReference>
<keyword evidence="3" id="KW-1185">Reference proteome</keyword>
<dbReference type="OrthoDB" id="9795613at2"/>
<evidence type="ECO:0000313" key="2">
    <source>
        <dbReference type="EMBL" id="SIS86223.1"/>
    </source>
</evidence>
<accession>A0A1N7MJD5</accession>
<gene>
    <name evidence="2" type="ORF">SAMN05421779_104165</name>
</gene>
<organism evidence="2 3">
    <name type="scientific">Insolitispirillum peregrinum</name>
    <dbReference type="NCBI Taxonomy" id="80876"/>
    <lineage>
        <taxon>Bacteria</taxon>
        <taxon>Pseudomonadati</taxon>
        <taxon>Pseudomonadota</taxon>
        <taxon>Alphaproteobacteria</taxon>
        <taxon>Rhodospirillales</taxon>
        <taxon>Novispirillaceae</taxon>
        <taxon>Insolitispirillum</taxon>
    </lineage>
</organism>
<dbReference type="Gene3D" id="3.90.226.10">
    <property type="entry name" value="2-enoyl-CoA Hydratase, Chain A, domain 1"/>
    <property type="match status" value="1"/>
</dbReference>
<dbReference type="Gene3D" id="1.10.12.10">
    <property type="entry name" value="Lyase 2-enoyl-coa Hydratase, Chain A, domain 2"/>
    <property type="match status" value="1"/>
</dbReference>
<dbReference type="InterPro" id="IPR014748">
    <property type="entry name" value="Enoyl-CoA_hydra_C"/>
</dbReference>
<dbReference type="PANTHER" id="PTHR42964">
    <property type="entry name" value="ENOYL-COA HYDRATASE"/>
    <property type="match status" value="1"/>
</dbReference>
<comment type="similarity">
    <text evidence="1">Belongs to the enoyl-CoA hydratase/isomerase family.</text>
</comment>
<dbReference type="GO" id="GO:0003824">
    <property type="term" value="F:catalytic activity"/>
    <property type="evidence" value="ECO:0007669"/>
    <property type="project" value="UniProtKB-ARBA"/>
</dbReference>
<dbReference type="EMBL" id="FTOA01000004">
    <property type="protein sequence ID" value="SIS86223.1"/>
    <property type="molecule type" value="Genomic_DNA"/>
</dbReference>
<evidence type="ECO:0000256" key="1">
    <source>
        <dbReference type="ARBA" id="ARBA00005254"/>
    </source>
</evidence>
<dbReference type="Pfam" id="PF00378">
    <property type="entry name" value="ECH_1"/>
    <property type="match status" value="1"/>
</dbReference>
<dbReference type="RefSeq" id="WP_139332880.1">
    <property type="nucleotide sequence ID" value="NZ_FTOA01000004.1"/>
</dbReference>
<protein>
    <submittedName>
        <fullName evidence="2">Methylglutaconyl-CoA hydratase</fullName>
    </submittedName>
</protein>
<proteinExistence type="inferred from homology"/>
<dbReference type="Proteomes" id="UP000185678">
    <property type="component" value="Unassembled WGS sequence"/>
</dbReference>
<dbReference type="CDD" id="cd06558">
    <property type="entry name" value="crotonase-like"/>
    <property type="match status" value="1"/>
</dbReference>
<dbReference type="AlphaFoldDB" id="A0A1N7MJD5"/>
<dbReference type="GO" id="GO:0008300">
    <property type="term" value="P:isoprenoid catabolic process"/>
    <property type="evidence" value="ECO:0007669"/>
    <property type="project" value="TreeGrafter"/>
</dbReference>
<dbReference type="InterPro" id="IPR001753">
    <property type="entry name" value="Enoyl-CoA_hydra/iso"/>
</dbReference>
<dbReference type="SUPFAM" id="SSF52096">
    <property type="entry name" value="ClpP/crotonase"/>
    <property type="match status" value="1"/>
</dbReference>
<evidence type="ECO:0000313" key="3">
    <source>
        <dbReference type="Proteomes" id="UP000185678"/>
    </source>
</evidence>
<dbReference type="InterPro" id="IPR029045">
    <property type="entry name" value="ClpP/crotonase-like_dom_sf"/>
</dbReference>
<name>A0A1N7MJD5_9PROT</name>
<reference evidence="2 3" key="1">
    <citation type="submission" date="2017-01" db="EMBL/GenBank/DDBJ databases">
        <authorList>
            <person name="Mah S.A."/>
            <person name="Swanson W.J."/>
            <person name="Moy G.W."/>
            <person name="Vacquier V.D."/>
        </authorList>
    </citation>
    <scope>NUCLEOTIDE SEQUENCE [LARGE SCALE GENOMIC DNA]</scope>
    <source>
        <strain evidence="2 3">DSM 11589</strain>
    </source>
</reference>